<sequence>MSVLRHRIFLQIIADALRDLRSIRARAVLALIGVAIGTAAVIAMLHVGYNAKIAALRQFETLGVDLLAIFPSAGEPGSGQTMTLDAVLALPATQIGIGKVAAVVQSGVQLRAGRDNIPVTVLAATKDLYGLTKARLKEGRFPTDIDGFAPYAAIGVGIAATFEASAGKSIAVGDTIVASGQILTVIGLLQPAEPNVILNVDLDNAIVMPFLSARRFVSSPAITNVAARLSPGADDIKTAARVQTYFEQHMHGGSVNVQTARQIIRSLESQMRIYALLLLGIGTVSLVVGGVGVMNVMLMSVMERRQEIGLRRALGARRRDIRLMFLTEAFCLSLVGSVAGVAIGYVGGWFFAIGAGWRFEPAPTAIPLGLAMAFLVGLFFGIYPASRAARLDPIVALRAG</sequence>
<comment type="similarity">
    <text evidence="6">Belongs to the ABC-4 integral membrane protein family.</text>
</comment>
<dbReference type="KEGG" id="merd:EB233_08435"/>
<feature type="transmembrane region" description="Helical" evidence="7">
    <location>
        <begin position="323"/>
        <end position="352"/>
    </location>
</feature>
<feature type="transmembrane region" description="Helical" evidence="7">
    <location>
        <begin position="364"/>
        <end position="383"/>
    </location>
</feature>
<feature type="transmembrane region" description="Helical" evidence="7">
    <location>
        <begin position="27"/>
        <end position="49"/>
    </location>
</feature>
<evidence type="ECO:0000256" key="4">
    <source>
        <dbReference type="ARBA" id="ARBA00022989"/>
    </source>
</evidence>
<dbReference type="InterPro" id="IPR003838">
    <property type="entry name" value="ABC3_permease_C"/>
</dbReference>
<keyword evidence="2" id="KW-1003">Cell membrane</keyword>
<accession>A0A6M7UFC9</accession>
<dbReference type="EMBL" id="CP033361">
    <property type="protein sequence ID" value="QKC75562.1"/>
    <property type="molecule type" value="Genomic_DNA"/>
</dbReference>
<dbReference type="InterPro" id="IPR050250">
    <property type="entry name" value="Macrolide_Exporter_MacB"/>
</dbReference>
<evidence type="ECO:0000313" key="11">
    <source>
        <dbReference type="Proteomes" id="UP000503339"/>
    </source>
</evidence>
<dbReference type="GO" id="GO:0022857">
    <property type="term" value="F:transmembrane transporter activity"/>
    <property type="evidence" value="ECO:0007669"/>
    <property type="project" value="TreeGrafter"/>
</dbReference>
<feature type="domain" description="MacB-like periplasmic core" evidence="9">
    <location>
        <begin position="28"/>
        <end position="244"/>
    </location>
</feature>
<evidence type="ECO:0000256" key="1">
    <source>
        <dbReference type="ARBA" id="ARBA00004651"/>
    </source>
</evidence>
<reference evidence="10 11" key="1">
    <citation type="submission" date="2018-10" db="EMBL/GenBank/DDBJ databases">
        <authorList>
            <person name="Perry B.J."/>
            <person name="Sullivan J.T."/>
            <person name="Murphy R.J.T."/>
            <person name="Ramsay J.P."/>
            <person name="Ronson C.W."/>
        </authorList>
    </citation>
    <scope>NUCLEOTIDE SEQUENCE [LARGE SCALE GENOMIC DNA]</scope>
    <source>
        <strain evidence="10 11">NZP2014</strain>
    </source>
</reference>
<evidence type="ECO:0000313" key="10">
    <source>
        <dbReference type="EMBL" id="QKC75562.1"/>
    </source>
</evidence>
<dbReference type="Proteomes" id="UP000503339">
    <property type="component" value="Chromosome"/>
</dbReference>
<evidence type="ECO:0000259" key="9">
    <source>
        <dbReference type="Pfam" id="PF12704"/>
    </source>
</evidence>
<evidence type="ECO:0000259" key="8">
    <source>
        <dbReference type="Pfam" id="PF02687"/>
    </source>
</evidence>
<protein>
    <submittedName>
        <fullName evidence="10">ABC transporter permease</fullName>
    </submittedName>
</protein>
<dbReference type="PANTHER" id="PTHR30572">
    <property type="entry name" value="MEMBRANE COMPONENT OF TRANSPORTER-RELATED"/>
    <property type="match status" value="1"/>
</dbReference>
<evidence type="ECO:0000256" key="3">
    <source>
        <dbReference type="ARBA" id="ARBA00022692"/>
    </source>
</evidence>
<evidence type="ECO:0000256" key="7">
    <source>
        <dbReference type="SAM" id="Phobius"/>
    </source>
</evidence>
<feature type="domain" description="ABC3 transporter permease C-terminal" evidence="8">
    <location>
        <begin position="281"/>
        <end position="393"/>
    </location>
</feature>
<dbReference type="AlphaFoldDB" id="A0A6M7UFC9"/>
<feature type="transmembrane region" description="Helical" evidence="7">
    <location>
        <begin position="273"/>
        <end position="302"/>
    </location>
</feature>
<dbReference type="Pfam" id="PF02687">
    <property type="entry name" value="FtsX"/>
    <property type="match status" value="1"/>
</dbReference>
<comment type="subcellular location">
    <subcellularLocation>
        <location evidence="1">Cell membrane</location>
        <topology evidence="1">Multi-pass membrane protein</topology>
    </subcellularLocation>
</comment>
<dbReference type="InterPro" id="IPR025857">
    <property type="entry name" value="MacB_PCD"/>
</dbReference>
<evidence type="ECO:0000256" key="5">
    <source>
        <dbReference type="ARBA" id="ARBA00023136"/>
    </source>
</evidence>
<keyword evidence="3 7" id="KW-0812">Transmembrane</keyword>
<dbReference type="GO" id="GO:0005886">
    <property type="term" value="C:plasma membrane"/>
    <property type="evidence" value="ECO:0007669"/>
    <property type="project" value="UniProtKB-SubCell"/>
</dbReference>
<gene>
    <name evidence="10" type="ORF">EB233_08435</name>
</gene>
<dbReference type="Pfam" id="PF12704">
    <property type="entry name" value="MacB_PCD"/>
    <property type="match status" value="1"/>
</dbReference>
<dbReference type="PANTHER" id="PTHR30572:SF4">
    <property type="entry name" value="ABC TRANSPORTER PERMEASE YTRF"/>
    <property type="match status" value="1"/>
</dbReference>
<keyword evidence="5 7" id="KW-0472">Membrane</keyword>
<keyword evidence="11" id="KW-1185">Reference proteome</keyword>
<evidence type="ECO:0000256" key="6">
    <source>
        <dbReference type="ARBA" id="ARBA00038076"/>
    </source>
</evidence>
<dbReference type="RefSeq" id="WP_064992376.1">
    <property type="nucleotide sequence ID" value="NZ_CP033361.1"/>
</dbReference>
<evidence type="ECO:0000256" key="2">
    <source>
        <dbReference type="ARBA" id="ARBA00022475"/>
    </source>
</evidence>
<keyword evidence="4 7" id="KW-1133">Transmembrane helix</keyword>
<name>A0A6M7UFC9_9HYPH</name>
<organism evidence="10 11">
    <name type="scientific">Mesorhizobium erdmanii</name>
    <dbReference type="NCBI Taxonomy" id="1777866"/>
    <lineage>
        <taxon>Bacteria</taxon>
        <taxon>Pseudomonadati</taxon>
        <taxon>Pseudomonadota</taxon>
        <taxon>Alphaproteobacteria</taxon>
        <taxon>Hyphomicrobiales</taxon>
        <taxon>Phyllobacteriaceae</taxon>
        <taxon>Mesorhizobium</taxon>
    </lineage>
</organism>
<proteinExistence type="inferred from homology"/>